<dbReference type="AlphaFoldDB" id="A0A512IFW2"/>
<keyword evidence="2" id="KW-0255">Endonuclease</keyword>
<dbReference type="GO" id="GO:0004527">
    <property type="term" value="F:exonuclease activity"/>
    <property type="evidence" value="ECO:0007669"/>
    <property type="project" value="UniProtKB-KW"/>
</dbReference>
<protein>
    <submittedName>
        <fullName evidence="2">Exonuclease-endonuclease-phosphatase (EEP1) protein</fullName>
    </submittedName>
</protein>
<dbReference type="Gene3D" id="3.60.10.10">
    <property type="entry name" value="Endonuclease/exonuclease/phosphatase"/>
    <property type="match status" value="1"/>
</dbReference>
<proteinExistence type="predicted"/>
<organism evidence="2 3">
    <name type="scientific">Kocuria turfanensis</name>
    <dbReference type="NCBI Taxonomy" id="388357"/>
    <lineage>
        <taxon>Bacteria</taxon>
        <taxon>Bacillati</taxon>
        <taxon>Actinomycetota</taxon>
        <taxon>Actinomycetes</taxon>
        <taxon>Micrococcales</taxon>
        <taxon>Micrococcaceae</taxon>
        <taxon>Kocuria</taxon>
    </lineage>
</organism>
<sequence>MAATGRPGPADPRGPRGRGAFTVMTFNVRRPLPRYRRGAPDAWFTRAPAVQAVLRAHRPQLAALQEVHPEQLHPLREALGPGHVLLGTGRDAGGRGERCLLAVDTTRFTVDRWRQRWLSRTPEVPGSRGAGDVFPRTAVLADLTDRRTGVAWRAVATHLDPWPERARLRQLAALQGLLLGWEGPLLLLGDWNAAAGRSRTWDAAVAGGLRDTLPPDAPGTFHRYRRPGARTPRLDWILHGGPVRVLGSQVLAERPGGVWASDHFPVLAELEHDGGTAR</sequence>
<dbReference type="GO" id="GO:0004519">
    <property type="term" value="F:endonuclease activity"/>
    <property type="evidence" value="ECO:0007669"/>
    <property type="project" value="UniProtKB-KW"/>
</dbReference>
<evidence type="ECO:0000313" key="2">
    <source>
        <dbReference type="EMBL" id="GEO96591.1"/>
    </source>
</evidence>
<keyword evidence="2" id="KW-0540">Nuclease</keyword>
<reference evidence="2 3" key="1">
    <citation type="submission" date="2019-07" db="EMBL/GenBank/DDBJ databases">
        <title>Whole genome shotgun sequence of Kocuria turfanensis NBRC 107627.</title>
        <authorList>
            <person name="Hosoyama A."/>
            <person name="Uohara A."/>
            <person name="Ohji S."/>
            <person name="Ichikawa N."/>
        </authorList>
    </citation>
    <scope>NUCLEOTIDE SEQUENCE [LARGE SCALE GENOMIC DNA]</scope>
    <source>
        <strain evidence="2 3">NBRC 107627</strain>
    </source>
</reference>
<feature type="domain" description="Endonuclease/exonuclease/phosphatase" evidence="1">
    <location>
        <begin position="24"/>
        <end position="263"/>
    </location>
</feature>
<dbReference type="InterPro" id="IPR036691">
    <property type="entry name" value="Endo/exonu/phosph_ase_sf"/>
</dbReference>
<dbReference type="InterPro" id="IPR005135">
    <property type="entry name" value="Endo/exonuclease/phosphatase"/>
</dbReference>
<comment type="caution">
    <text evidence="2">The sequence shown here is derived from an EMBL/GenBank/DDBJ whole genome shotgun (WGS) entry which is preliminary data.</text>
</comment>
<name>A0A512IFW2_9MICC</name>
<evidence type="ECO:0000259" key="1">
    <source>
        <dbReference type="Pfam" id="PF03372"/>
    </source>
</evidence>
<keyword evidence="2" id="KW-0378">Hydrolase</keyword>
<gene>
    <name evidence="2" type="ORF">KTU01_27140</name>
</gene>
<dbReference type="Proteomes" id="UP000321103">
    <property type="component" value="Unassembled WGS sequence"/>
</dbReference>
<dbReference type="EMBL" id="BJZS01000090">
    <property type="protein sequence ID" value="GEO96591.1"/>
    <property type="molecule type" value="Genomic_DNA"/>
</dbReference>
<keyword evidence="2" id="KW-0269">Exonuclease</keyword>
<dbReference type="Pfam" id="PF03372">
    <property type="entry name" value="Exo_endo_phos"/>
    <property type="match status" value="1"/>
</dbReference>
<accession>A0A512IFW2</accession>
<keyword evidence="3" id="KW-1185">Reference proteome</keyword>
<dbReference type="SUPFAM" id="SSF56219">
    <property type="entry name" value="DNase I-like"/>
    <property type="match status" value="1"/>
</dbReference>
<evidence type="ECO:0000313" key="3">
    <source>
        <dbReference type="Proteomes" id="UP000321103"/>
    </source>
</evidence>
<dbReference type="STRING" id="388357.GCA_001580365_02769"/>